<dbReference type="Proteomes" id="UP000016930">
    <property type="component" value="Unassembled WGS sequence"/>
</dbReference>
<evidence type="ECO:0000313" key="1">
    <source>
        <dbReference type="EMBL" id="EMD34552.1"/>
    </source>
</evidence>
<proteinExistence type="predicted"/>
<gene>
    <name evidence="1" type="ORF">CERSUDRAFT_116700</name>
</gene>
<reference evidence="1 2" key="1">
    <citation type="journal article" date="2012" name="Proc. Natl. Acad. Sci. U.S.A.">
        <title>Comparative genomics of Ceriporiopsis subvermispora and Phanerochaete chrysosporium provide insight into selective ligninolysis.</title>
        <authorList>
            <person name="Fernandez-Fueyo E."/>
            <person name="Ruiz-Duenas F.J."/>
            <person name="Ferreira P."/>
            <person name="Floudas D."/>
            <person name="Hibbett D.S."/>
            <person name="Canessa P."/>
            <person name="Larrondo L.F."/>
            <person name="James T.Y."/>
            <person name="Seelenfreund D."/>
            <person name="Lobos S."/>
            <person name="Polanco R."/>
            <person name="Tello M."/>
            <person name="Honda Y."/>
            <person name="Watanabe T."/>
            <person name="Watanabe T."/>
            <person name="Ryu J.S."/>
            <person name="Kubicek C.P."/>
            <person name="Schmoll M."/>
            <person name="Gaskell J."/>
            <person name="Hammel K.E."/>
            <person name="St John F.J."/>
            <person name="Vanden Wymelenberg A."/>
            <person name="Sabat G."/>
            <person name="Splinter BonDurant S."/>
            <person name="Syed K."/>
            <person name="Yadav J.S."/>
            <person name="Doddapaneni H."/>
            <person name="Subramanian V."/>
            <person name="Lavin J.L."/>
            <person name="Oguiza J.A."/>
            <person name="Perez G."/>
            <person name="Pisabarro A.G."/>
            <person name="Ramirez L."/>
            <person name="Santoyo F."/>
            <person name="Master E."/>
            <person name="Coutinho P.M."/>
            <person name="Henrissat B."/>
            <person name="Lombard V."/>
            <person name="Magnuson J.K."/>
            <person name="Kuees U."/>
            <person name="Hori C."/>
            <person name="Igarashi K."/>
            <person name="Samejima M."/>
            <person name="Held B.W."/>
            <person name="Barry K.W."/>
            <person name="LaButti K.M."/>
            <person name="Lapidus A."/>
            <person name="Lindquist E.A."/>
            <person name="Lucas S.M."/>
            <person name="Riley R."/>
            <person name="Salamov A.A."/>
            <person name="Hoffmeister D."/>
            <person name="Schwenk D."/>
            <person name="Hadar Y."/>
            <person name="Yarden O."/>
            <person name="de Vries R.P."/>
            <person name="Wiebenga A."/>
            <person name="Stenlid J."/>
            <person name="Eastwood D."/>
            <person name="Grigoriev I.V."/>
            <person name="Berka R.M."/>
            <person name="Blanchette R.A."/>
            <person name="Kersten P."/>
            <person name="Martinez A.T."/>
            <person name="Vicuna R."/>
            <person name="Cullen D."/>
        </authorList>
    </citation>
    <scope>NUCLEOTIDE SEQUENCE [LARGE SCALE GENOMIC DNA]</scope>
    <source>
        <strain evidence="1 2">B</strain>
    </source>
</reference>
<dbReference type="HOGENOM" id="CLU_2372578_0_0_1"/>
<keyword evidence="2" id="KW-1185">Reference proteome</keyword>
<dbReference type="AlphaFoldDB" id="M2R801"/>
<organism evidence="1 2">
    <name type="scientific">Ceriporiopsis subvermispora (strain B)</name>
    <name type="common">White-rot fungus</name>
    <name type="synonym">Gelatoporia subvermispora</name>
    <dbReference type="NCBI Taxonomy" id="914234"/>
    <lineage>
        <taxon>Eukaryota</taxon>
        <taxon>Fungi</taxon>
        <taxon>Dikarya</taxon>
        <taxon>Basidiomycota</taxon>
        <taxon>Agaricomycotina</taxon>
        <taxon>Agaricomycetes</taxon>
        <taxon>Polyporales</taxon>
        <taxon>Gelatoporiaceae</taxon>
        <taxon>Gelatoporia</taxon>
    </lineage>
</organism>
<accession>M2R801</accession>
<name>M2R801_CERS8</name>
<dbReference type="EMBL" id="KB445802">
    <property type="protein sequence ID" value="EMD34552.1"/>
    <property type="molecule type" value="Genomic_DNA"/>
</dbReference>
<evidence type="ECO:0000313" key="2">
    <source>
        <dbReference type="Proteomes" id="UP000016930"/>
    </source>
</evidence>
<sequence length="95" mass="10320">MAEKIHVAEHTSVVASANTVTESKAESDKLLPHDNCGLLNKRRPLAATAEPITIHARVLLQAHVGPVSRAISIPLVIRQQLSNFSTSPASRTRHR</sequence>
<protein>
    <submittedName>
        <fullName evidence="1">Uncharacterized protein</fullName>
    </submittedName>
</protein>